<evidence type="ECO:0000313" key="2">
    <source>
        <dbReference type="Proteomes" id="UP000018320"/>
    </source>
</evidence>
<evidence type="ECO:0000313" key="1">
    <source>
        <dbReference type="EMBL" id="ESU37856.1"/>
    </source>
</evidence>
<gene>
    <name evidence="1" type="ORF">DHA2_151524</name>
</gene>
<dbReference type="VEuPathDB" id="GiardiaDB:GL50803_0013495"/>
<proteinExistence type="predicted"/>
<sequence length="270" mass="30875">VNSGCKMYNKNLQFKATDLTSSGVGGAMQPHYTQGDHVQPLSREMKRIVDGNVRPFYSSLFLDPEEAQYLQHLAERRRESRLAFLMRQEETKRNIRNQSLIVKDWAKRAPRASGQSADGWSKYRLSIERQSREIQDVEVDDRESFTIPARPKPGSQVTQFQRSIQKKTASLFDEKAPVQKRLATYPPLFPIAKPQTVTEGDSARSASPCYTRLSEIGARYSREKLESPLNRYLTIDAEQILSSMQRHEDRFSARLVSLNKPNPSTNTEPP</sequence>
<name>V6TGH6_GIAIN</name>
<dbReference type="VEuPathDB" id="GiardiaDB:DHA2_151524"/>
<protein>
    <submittedName>
        <fullName evidence="1">Uncharacterized protein</fullName>
    </submittedName>
</protein>
<organism evidence="1 2">
    <name type="scientific">Giardia intestinalis</name>
    <name type="common">Giardia lamblia</name>
    <dbReference type="NCBI Taxonomy" id="5741"/>
    <lineage>
        <taxon>Eukaryota</taxon>
        <taxon>Metamonada</taxon>
        <taxon>Diplomonadida</taxon>
        <taxon>Hexamitidae</taxon>
        <taxon>Giardiinae</taxon>
        <taxon>Giardia</taxon>
    </lineage>
</organism>
<dbReference type="EMBL" id="AHGT01000021">
    <property type="protein sequence ID" value="ESU37856.1"/>
    <property type="molecule type" value="Genomic_DNA"/>
</dbReference>
<dbReference type="VEuPathDB" id="GiardiaDB:GL50581_3343"/>
<dbReference type="VEuPathDB" id="GiardiaDB:QR46_4764"/>
<accession>V6TGH6</accession>
<comment type="caution">
    <text evidence="1">The sequence shown here is derived from an EMBL/GenBank/DDBJ whole genome shotgun (WGS) entry which is preliminary data.</text>
</comment>
<feature type="non-terminal residue" evidence="1">
    <location>
        <position position="1"/>
    </location>
</feature>
<dbReference type="Proteomes" id="UP000018320">
    <property type="component" value="Unassembled WGS sequence"/>
</dbReference>
<reference evidence="1 2" key="2">
    <citation type="journal article" date="2013" name="Genome Biol. Evol.">
        <title>Genome sequencing of Giardia lamblia genotypes A2 and B isolates (DH and GS) and comparative analysis with the genomes of genotypes A1 and E (WB and Pig).</title>
        <authorList>
            <person name="Adam R.D."/>
            <person name="Dahlstrom E.W."/>
            <person name="Martens C.A."/>
            <person name="Bruno D.P."/>
            <person name="Barbian K.D."/>
            <person name="Ricklefs S.M."/>
            <person name="Hernandez M.M."/>
            <person name="Narla N.P."/>
            <person name="Patel R.B."/>
            <person name="Porcella S.F."/>
            <person name="Nash T.E."/>
        </authorList>
    </citation>
    <scope>NUCLEOTIDE SEQUENCE [LARGE SCALE GENOMIC DNA]</scope>
    <source>
        <strain evidence="1 2">DH</strain>
    </source>
</reference>
<reference evidence="2" key="1">
    <citation type="submission" date="2012-02" db="EMBL/GenBank/DDBJ databases">
        <title>Genome sequencing of Giardia lamblia Genotypes A2 and B isolates (DH and GS) and comparative analysis with the genomes of Genotypes A1 and E (WB and Pig).</title>
        <authorList>
            <person name="Adam R."/>
            <person name="Dahlstrom E."/>
            <person name="Martens C."/>
            <person name="Bruno D."/>
            <person name="Barbian K."/>
            <person name="Porcella S.F."/>
            <person name="Nash T."/>
        </authorList>
    </citation>
    <scope>NUCLEOTIDE SEQUENCE</scope>
    <source>
        <strain evidence="2">DH</strain>
    </source>
</reference>
<dbReference type="AlphaFoldDB" id="V6TGH6"/>